<dbReference type="Gene3D" id="3.40.50.720">
    <property type="entry name" value="NAD(P)-binding Rossmann-like Domain"/>
    <property type="match status" value="1"/>
</dbReference>
<evidence type="ECO:0000256" key="2">
    <source>
        <dbReference type="ARBA" id="ARBA00023002"/>
    </source>
</evidence>
<dbReference type="PANTHER" id="PTHR44196:SF1">
    <property type="entry name" value="DEHYDROGENASE_REDUCTASE SDR FAMILY MEMBER 7B"/>
    <property type="match status" value="1"/>
</dbReference>
<sequence length="236" mass="25466">MATVLITGSSRGIGATAARQFALAGWDLLLVARNDHDLADLAIDLRKLGRKVETASIDLASSYDIAPSLAELLERGLTPQVVVNNAGAAYTGSLTEMTLDEWQWLLQLNLTSIFQISKVIIPIFRLNGGGLIINVSSHAARKVFPNWGAYCTAKSALETLTRCIAEEERDYGIRACTLTLGAVDSPLWETNTVCSNFDRRAMLPLEQAAAALVYMAQQSPTQVVEDLTLMPATGAL</sequence>
<dbReference type="EMBL" id="LC490351">
    <property type="protein sequence ID" value="BBL86629.1"/>
    <property type="molecule type" value="Genomic_DNA"/>
</dbReference>
<evidence type="ECO:0000313" key="7">
    <source>
        <dbReference type="EMBL" id="BBL86629.1"/>
    </source>
</evidence>
<evidence type="ECO:0000256" key="3">
    <source>
        <dbReference type="ARBA" id="ARBA00037096"/>
    </source>
</evidence>
<dbReference type="NCBIfam" id="NF005672">
    <property type="entry name" value="PRK07454.1"/>
    <property type="match status" value="1"/>
</dbReference>
<accession>A0A1L5YD53</accession>
<dbReference type="PROSITE" id="PS00061">
    <property type="entry name" value="ADH_SHORT"/>
    <property type="match status" value="1"/>
</dbReference>
<keyword evidence="2" id="KW-0560">Oxidoreductase</keyword>
<dbReference type="EMBL" id="KX897545">
    <property type="protein sequence ID" value="APP88642.1"/>
    <property type="molecule type" value="Genomic_DNA"/>
</dbReference>
<dbReference type="InterPro" id="IPR020904">
    <property type="entry name" value="Sc_DH/Rdtase_CS"/>
</dbReference>
<evidence type="ECO:0000313" key="6">
    <source>
        <dbReference type="EMBL" id="AQX45409.1"/>
    </source>
</evidence>
<dbReference type="EMBL" id="KY124271">
    <property type="protein sequence ID" value="AQX45409.1"/>
    <property type="molecule type" value="Genomic_DNA"/>
</dbReference>
<geneLocation type="plastid" evidence="5"/>
<evidence type="ECO:0000256" key="1">
    <source>
        <dbReference type="ARBA" id="ARBA00006484"/>
    </source>
</evidence>
<dbReference type="PANTHER" id="PTHR44196">
    <property type="entry name" value="DEHYDROGENASE/REDUCTASE SDR FAMILY MEMBER 7B"/>
    <property type="match status" value="1"/>
</dbReference>
<name>A0A1L5YD53_9EUKA</name>
<evidence type="ECO:0000256" key="4">
    <source>
        <dbReference type="RuleBase" id="RU000363"/>
    </source>
</evidence>
<evidence type="ECO:0000313" key="8">
    <source>
        <dbReference type="Proteomes" id="UP000503178"/>
    </source>
</evidence>
<comment type="similarity">
    <text evidence="1 4">Belongs to the short-chain dehydrogenases/reductases (SDR) family.</text>
</comment>
<evidence type="ECO:0000313" key="5">
    <source>
        <dbReference type="EMBL" id="APP88642.1"/>
    </source>
</evidence>
<dbReference type="Pfam" id="PF00106">
    <property type="entry name" value="adh_short"/>
    <property type="match status" value="1"/>
</dbReference>
<dbReference type="GO" id="GO:0016020">
    <property type="term" value="C:membrane"/>
    <property type="evidence" value="ECO:0007669"/>
    <property type="project" value="TreeGrafter"/>
</dbReference>
<dbReference type="InterPro" id="IPR002347">
    <property type="entry name" value="SDR_fam"/>
</dbReference>
<dbReference type="PRINTS" id="PR00080">
    <property type="entry name" value="SDRFAMILY"/>
</dbReference>
<dbReference type="CDD" id="cd05233">
    <property type="entry name" value="SDR_c"/>
    <property type="match status" value="1"/>
</dbReference>
<dbReference type="PRINTS" id="PR00081">
    <property type="entry name" value="GDHRDH"/>
</dbReference>
<dbReference type="Proteomes" id="UP000503178">
    <property type="component" value="Chromatophore Pltd"/>
</dbReference>
<comment type="function">
    <text evidence="3">Putative oxidoreductase.</text>
</comment>
<gene>
    <name evidence="7" type="primary">MYN1_Chr_805</name>
    <name evidence="5" type="ORF">PCKR_882</name>
    <name evidence="6" type="ORF">PFK_882</name>
    <name evidence="7" type="ORF">PMYN1_Chma824</name>
</gene>
<proteinExistence type="inferred from homology"/>
<protein>
    <submittedName>
        <fullName evidence="5">Short chain dehydrogenase</fullName>
    </submittedName>
</protein>
<reference evidence="5" key="1">
    <citation type="journal article" date="2017" name="Protist">
        <title>Diversity of the Photosynthetic Paulinella Species, with the Description of Paulinella micropora sp. nov. and the Chromatophore Genome Sequence for strain KR01.</title>
        <authorList>
            <person name="Lhee D."/>
            <person name="Yang E.C."/>
            <person name="Kim J.I."/>
            <person name="Nakayama T."/>
            <person name="Zuccarello G."/>
            <person name="Andersen R.A."/>
            <person name="Yoon H.S."/>
        </authorList>
    </citation>
    <scope>NUCLEOTIDE SEQUENCE</scope>
    <source>
        <strain evidence="6">FK01</strain>
        <strain evidence="5">KR01</strain>
    </source>
</reference>
<dbReference type="InterPro" id="IPR036291">
    <property type="entry name" value="NAD(P)-bd_dom_sf"/>
</dbReference>
<organism evidence="5">
    <name type="scientific">Paulinella micropora</name>
    <dbReference type="NCBI Taxonomy" id="1928728"/>
    <lineage>
        <taxon>Eukaryota</taxon>
        <taxon>Sar</taxon>
        <taxon>Rhizaria</taxon>
        <taxon>Cercozoa</taxon>
        <taxon>Imbricatea</taxon>
        <taxon>Silicofilosea</taxon>
        <taxon>Euglyphida</taxon>
        <taxon>Paulinellidae</taxon>
        <taxon>Paulinella</taxon>
    </lineage>
</organism>
<dbReference type="GO" id="GO:0016491">
    <property type="term" value="F:oxidoreductase activity"/>
    <property type="evidence" value="ECO:0007669"/>
    <property type="project" value="UniProtKB-KW"/>
</dbReference>
<keyword evidence="5" id="KW-0934">Plastid</keyword>
<keyword evidence="8" id="KW-1185">Reference proteome</keyword>
<dbReference type="AlphaFoldDB" id="A0A1L5YD53"/>
<dbReference type="SUPFAM" id="SSF51735">
    <property type="entry name" value="NAD(P)-binding Rossmann-fold domains"/>
    <property type="match status" value="1"/>
</dbReference>
<reference evidence="7 8" key="2">
    <citation type="submission" date="2019-06" db="EMBL/GenBank/DDBJ databases">
        <title>A hidden player of endosymbiotic evolution: DNA virus triggered massive gene transfer.</title>
        <authorList>
            <person name="Matsuo M."/>
            <person name="Katahata A."/>
            <person name="Tachikawa M."/>
            <person name="Minakuchi Y."/>
            <person name="Noguchi H."/>
            <person name="Toyoda A."/>
            <person name="Fujiyama A."/>
            <person name="Suzuki Y."/>
            <person name="Satoh S."/>
            <person name="Nakayama T."/>
            <person name="Kamikawa R."/>
            <person name="Nomura M."/>
            <person name="Inagaki Y."/>
            <person name="Ishida K."/>
            <person name="Obokata J."/>
        </authorList>
    </citation>
    <scope>NUCLEOTIDE SEQUENCE [LARGE SCALE GENOMIC DNA]</scope>
    <source>
        <strain evidence="7 8">MYN1</strain>
    </source>
</reference>